<evidence type="ECO:0000313" key="2">
    <source>
        <dbReference type="Proteomes" id="UP000054558"/>
    </source>
</evidence>
<gene>
    <name evidence="1" type="ORF">KFL_011720020</name>
</gene>
<evidence type="ECO:0000313" key="1">
    <source>
        <dbReference type="EMBL" id="GAQ92862.1"/>
    </source>
</evidence>
<proteinExistence type="predicted"/>
<keyword evidence="2" id="KW-1185">Reference proteome</keyword>
<protein>
    <submittedName>
        <fullName evidence="1">Uncharacterized protein</fullName>
    </submittedName>
</protein>
<name>A0A1Y1IS54_KLENI</name>
<organism evidence="1 2">
    <name type="scientific">Klebsormidium nitens</name>
    <name type="common">Green alga</name>
    <name type="synonym">Ulothrix nitens</name>
    <dbReference type="NCBI Taxonomy" id="105231"/>
    <lineage>
        <taxon>Eukaryota</taxon>
        <taxon>Viridiplantae</taxon>
        <taxon>Streptophyta</taxon>
        <taxon>Klebsormidiophyceae</taxon>
        <taxon>Klebsormidiales</taxon>
        <taxon>Klebsormidiaceae</taxon>
        <taxon>Klebsormidium</taxon>
    </lineage>
</organism>
<dbReference type="EMBL" id="DF238121">
    <property type="protein sequence ID" value="GAQ92862.1"/>
    <property type="molecule type" value="Genomic_DNA"/>
</dbReference>
<dbReference type="Proteomes" id="UP000054558">
    <property type="component" value="Unassembled WGS sequence"/>
</dbReference>
<reference evidence="1 2" key="1">
    <citation type="journal article" date="2014" name="Nat. Commun.">
        <title>Klebsormidium flaccidum genome reveals primary factors for plant terrestrial adaptation.</title>
        <authorList>
            <person name="Hori K."/>
            <person name="Maruyama F."/>
            <person name="Fujisawa T."/>
            <person name="Togashi T."/>
            <person name="Yamamoto N."/>
            <person name="Seo M."/>
            <person name="Sato S."/>
            <person name="Yamada T."/>
            <person name="Mori H."/>
            <person name="Tajima N."/>
            <person name="Moriyama T."/>
            <person name="Ikeuchi M."/>
            <person name="Watanabe M."/>
            <person name="Wada H."/>
            <person name="Kobayashi K."/>
            <person name="Saito M."/>
            <person name="Masuda T."/>
            <person name="Sasaki-Sekimoto Y."/>
            <person name="Mashiguchi K."/>
            <person name="Awai K."/>
            <person name="Shimojima M."/>
            <person name="Masuda S."/>
            <person name="Iwai M."/>
            <person name="Nobusawa T."/>
            <person name="Narise T."/>
            <person name="Kondo S."/>
            <person name="Saito H."/>
            <person name="Sato R."/>
            <person name="Murakawa M."/>
            <person name="Ihara Y."/>
            <person name="Oshima-Yamada Y."/>
            <person name="Ohtaka K."/>
            <person name="Satoh M."/>
            <person name="Sonobe K."/>
            <person name="Ishii M."/>
            <person name="Ohtani R."/>
            <person name="Kanamori-Sato M."/>
            <person name="Honoki R."/>
            <person name="Miyazaki D."/>
            <person name="Mochizuki H."/>
            <person name="Umetsu J."/>
            <person name="Higashi K."/>
            <person name="Shibata D."/>
            <person name="Kamiya Y."/>
            <person name="Sato N."/>
            <person name="Nakamura Y."/>
            <person name="Tabata S."/>
            <person name="Ida S."/>
            <person name="Kurokawa K."/>
            <person name="Ohta H."/>
        </authorList>
    </citation>
    <scope>NUCLEOTIDE SEQUENCE [LARGE SCALE GENOMIC DNA]</scope>
    <source>
        <strain evidence="1 2">NIES-2285</strain>
    </source>
</reference>
<dbReference type="AlphaFoldDB" id="A0A1Y1IS54"/>
<sequence>MSERGTERSSTNDQFVKARMLALLRERLHPSAYEEGPDRYNYSDRTEPCYTGRIHENRQRLICHLNPNGKIYALCFSRNTEGGDSDVPCVSRAYCLGDLFEDNISYETGAVKVDMEHLKRVPGASTPELVAEVAAGLRKPDDLMKLNTVANEWIAGKFPLLGIRSGVNTGKTVFCGAVGDELWQASDRPITTIMITYRVAQAEDLKRRFPRTANYLDLKADYENQWFQDPNDKHNLLTALQSRKDFPEIVVQVDSLLNLRPGGIGEVAPFDPKTIQRLELMDPSIYTDGMEPRVGRIFGVSVDAV</sequence>
<accession>A0A1Y1IS54</accession>